<evidence type="ECO:0000313" key="3">
    <source>
        <dbReference type="Proteomes" id="UP001596500"/>
    </source>
</evidence>
<keyword evidence="1" id="KW-0472">Membrane</keyword>
<feature type="transmembrane region" description="Helical" evidence="1">
    <location>
        <begin position="79"/>
        <end position="97"/>
    </location>
</feature>
<dbReference type="Proteomes" id="UP001596500">
    <property type="component" value="Unassembled WGS sequence"/>
</dbReference>
<comment type="caution">
    <text evidence="2">The sequence shown here is derived from an EMBL/GenBank/DDBJ whole genome shotgun (WGS) entry which is preliminary data.</text>
</comment>
<proteinExistence type="predicted"/>
<evidence type="ECO:0000313" key="2">
    <source>
        <dbReference type="EMBL" id="MFC7442147.1"/>
    </source>
</evidence>
<evidence type="ECO:0000256" key="1">
    <source>
        <dbReference type="SAM" id="Phobius"/>
    </source>
</evidence>
<organism evidence="2 3">
    <name type="scientific">Laceyella putida</name>
    <dbReference type="NCBI Taxonomy" id="110101"/>
    <lineage>
        <taxon>Bacteria</taxon>
        <taxon>Bacillati</taxon>
        <taxon>Bacillota</taxon>
        <taxon>Bacilli</taxon>
        <taxon>Bacillales</taxon>
        <taxon>Thermoactinomycetaceae</taxon>
        <taxon>Laceyella</taxon>
    </lineage>
</organism>
<dbReference type="EMBL" id="JBHTBW010000045">
    <property type="protein sequence ID" value="MFC7442147.1"/>
    <property type="molecule type" value="Genomic_DNA"/>
</dbReference>
<feature type="transmembrane region" description="Helical" evidence="1">
    <location>
        <begin position="109"/>
        <end position="127"/>
    </location>
</feature>
<name>A0ABW2RM42_9BACL</name>
<feature type="transmembrane region" description="Helical" evidence="1">
    <location>
        <begin position="6"/>
        <end position="23"/>
    </location>
</feature>
<feature type="transmembrane region" description="Helical" evidence="1">
    <location>
        <begin position="55"/>
        <end position="72"/>
    </location>
</feature>
<keyword evidence="1" id="KW-1133">Transmembrane helix</keyword>
<gene>
    <name evidence="2" type="ORF">ACFQNG_13715</name>
</gene>
<accession>A0ABW2RM42</accession>
<feature type="transmembrane region" description="Helical" evidence="1">
    <location>
        <begin position="32"/>
        <end position="49"/>
    </location>
</feature>
<keyword evidence="3" id="KW-1185">Reference proteome</keyword>
<feature type="transmembrane region" description="Helical" evidence="1">
    <location>
        <begin position="134"/>
        <end position="151"/>
    </location>
</feature>
<keyword evidence="1" id="KW-0812">Transmembrane</keyword>
<reference evidence="3" key="1">
    <citation type="journal article" date="2019" name="Int. J. Syst. Evol. Microbiol.">
        <title>The Global Catalogue of Microorganisms (GCM) 10K type strain sequencing project: providing services to taxonomists for standard genome sequencing and annotation.</title>
        <authorList>
            <consortium name="The Broad Institute Genomics Platform"/>
            <consortium name="The Broad Institute Genome Sequencing Center for Infectious Disease"/>
            <person name="Wu L."/>
            <person name="Ma J."/>
        </authorList>
    </citation>
    <scope>NUCLEOTIDE SEQUENCE [LARGE SCALE GENOMIC DNA]</scope>
    <source>
        <strain evidence="3">CGMCC 1.12942</strain>
    </source>
</reference>
<dbReference type="RefSeq" id="WP_379865808.1">
    <property type="nucleotide sequence ID" value="NZ_JBHTBW010000045.1"/>
</dbReference>
<sequence>MAPGILAQLSIIILFILYWAEWFQTDLSRKKGYVLVWGALGLTSCPPLGITASSWIHPGLIVLLSGLLMALCRLRLSRAVMMLSHGLFSGTLLFLWHEYARVNTDWANPLFRSLCVMAFSGWGLLISRRISEQTAYILYGSFMLHVWITYFHREMLMPLIWGPQEFLDTVWLSLTVMLGLQRTKAFVTVWIKNGLRWKGYELIRKEE</sequence>
<protein>
    <submittedName>
        <fullName evidence="2">Uncharacterized protein</fullName>
    </submittedName>
</protein>